<gene>
    <name evidence="1" type="ORF">Patl1_05520</name>
</gene>
<evidence type="ECO:0000313" key="2">
    <source>
        <dbReference type="Proteomes" id="UP001164250"/>
    </source>
</evidence>
<proteinExistence type="predicted"/>
<name>A0ACC1BR73_9ROSI</name>
<dbReference type="EMBL" id="CM047899">
    <property type="protein sequence ID" value="KAJ0101490.1"/>
    <property type="molecule type" value="Genomic_DNA"/>
</dbReference>
<protein>
    <submittedName>
        <fullName evidence="1">Uncharacterized protein</fullName>
    </submittedName>
</protein>
<organism evidence="1 2">
    <name type="scientific">Pistacia atlantica</name>
    <dbReference type="NCBI Taxonomy" id="434234"/>
    <lineage>
        <taxon>Eukaryota</taxon>
        <taxon>Viridiplantae</taxon>
        <taxon>Streptophyta</taxon>
        <taxon>Embryophyta</taxon>
        <taxon>Tracheophyta</taxon>
        <taxon>Spermatophyta</taxon>
        <taxon>Magnoliopsida</taxon>
        <taxon>eudicotyledons</taxon>
        <taxon>Gunneridae</taxon>
        <taxon>Pentapetalae</taxon>
        <taxon>rosids</taxon>
        <taxon>malvids</taxon>
        <taxon>Sapindales</taxon>
        <taxon>Anacardiaceae</taxon>
        <taxon>Pistacia</taxon>
    </lineage>
</organism>
<evidence type="ECO:0000313" key="1">
    <source>
        <dbReference type="EMBL" id="KAJ0101490.1"/>
    </source>
</evidence>
<sequence>MKFKSSRIYDDLFVTRYVEEWEQVITRTGRWIDFRNDYKTMDFKFMESVWWVFAQLYEKGLVYRGFKVSDFYFLAFREPGGFGGAGGLVWRCCVGLWGLVFEAVLFVPEVLLLWLLVVLWPDGFFFFCLLPCLVCTWLESDSRLGGFLPWLGGFLWLVSAAATGLESLGLVCGCGWAVGV</sequence>
<accession>A0ACC1BR73</accession>
<reference evidence="2" key="1">
    <citation type="journal article" date="2023" name="G3 (Bethesda)">
        <title>Genome assembly and association tests identify interacting loci associated with vigor, precocity, and sex in interspecific pistachio rootstocks.</title>
        <authorList>
            <person name="Palmer W."/>
            <person name="Jacygrad E."/>
            <person name="Sagayaradj S."/>
            <person name="Cavanaugh K."/>
            <person name="Han R."/>
            <person name="Bertier L."/>
            <person name="Beede B."/>
            <person name="Kafkas S."/>
            <person name="Golino D."/>
            <person name="Preece J."/>
            <person name="Michelmore R."/>
        </authorList>
    </citation>
    <scope>NUCLEOTIDE SEQUENCE [LARGE SCALE GENOMIC DNA]</scope>
</reference>
<dbReference type="Proteomes" id="UP001164250">
    <property type="component" value="Chromosome 3"/>
</dbReference>
<keyword evidence="2" id="KW-1185">Reference proteome</keyword>
<comment type="caution">
    <text evidence="1">The sequence shown here is derived from an EMBL/GenBank/DDBJ whole genome shotgun (WGS) entry which is preliminary data.</text>
</comment>